<evidence type="ECO:0000313" key="2">
    <source>
        <dbReference type="Proteomes" id="UP001215280"/>
    </source>
</evidence>
<name>A0AAD7JTD3_9AGAR</name>
<evidence type="ECO:0000313" key="1">
    <source>
        <dbReference type="EMBL" id="KAJ7771372.1"/>
    </source>
</evidence>
<keyword evidence="2" id="KW-1185">Reference proteome</keyword>
<gene>
    <name evidence="1" type="ORF">DFH07DRAFT_953545</name>
</gene>
<dbReference type="EMBL" id="JARJLG010000021">
    <property type="protein sequence ID" value="KAJ7771372.1"/>
    <property type="molecule type" value="Genomic_DNA"/>
</dbReference>
<comment type="caution">
    <text evidence="1">The sequence shown here is derived from an EMBL/GenBank/DDBJ whole genome shotgun (WGS) entry which is preliminary data.</text>
</comment>
<dbReference type="AlphaFoldDB" id="A0AAD7JTD3"/>
<accession>A0AAD7JTD3</accession>
<reference evidence="1" key="1">
    <citation type="submission" date="2023-03" db="EMBL/GenBank/DDBJ databases">
        <title>Massive genome expansion in bonnet fungi (Mycena s.s.) driven by repeated elements and novel gene families across ecological guilds.</title>
        <authorList>
            <consortium name="Lawrence Berkeley National Laboratory"/>
            <person name="Harder C.B."/>
            <person name="Miyauchi S."/>
            <person name="Viragh M."/>
            <person name="Kuo A."/>
            <person name="Thoen E."/>
            <person name="Andreopoulos B."/>
            <person name="Lu D."/>
            <person name="Skrede I."/>
            <person name="Drula E."/>
            <person name="Henrissat B."/>
            <person name="Morin E."/>
            <person name="Kohler A."/>
            <person name="Barry K."/>
            <person name="LaButti K."/>
            <person name="Morin E."/>
            <person name="Salamov A."/>
            <person name="Lipzen A."/>
            <person name="Mereny Z."/>
            <person name="Hegedus B."/>
            <person name="Baldrian P."/>
            <person name="Stursova M."/>
            <person name="Weitz H."/>
            <person name="Taylor A."/>
            <person name="Grigoriev I.V."/>
            <person name="Nagy L.G."/>
            <person name="Martin F."/>
            <person name="Kauserud H."/>
        </authorList>
    </citation>
    <scope>NUCLEOTIDE SEQUENCE</scope>
    <source>
        <strain evidence="1">CBHHK188m</strain>
    </source>
</reference>
<proteinExistence type="predicted"/>
<sequence>MASVPGAAESQSESWANPCLLARADLFLSRNNAPCGPNSITNDFASYVGDSARSTKRLTDLPGAYYAVEVPGSYTVTIFPRIDESNKGVSAGTDFGDSKDKEKQCKLDEYRETWKCKLNESWHSDPDAPSRSNQLWTPLGYVQYYIPYLEEGNKSHPPSFKLEYVTYGRGA</sequence>
<dbReference type="Proteomes" id="UP001215280">
    <property type="component" value="Unassembled WGS sequence"/>
</dbReference>
<protein>
    <submittedName>
        <fullName evidence="1">Uncharacterized protein</fullName>
    </submittedName>
</protein>
<organism evidence="1 2">
    <name type="scientific">Mycena maculata</name>
    <dbReference type="NCBI Taxonomy" id="230809"/>
    <lineage>
        <taxon>Eukaryota</taxon>
        <taxon>Fungi</taxon>
        <taxon>Dikarya</taxon>
        <taxon>Basidiomycota</taxon>
        <taxon>Agaricomycotina</taxon>
        <taxon>Agaricomycetes</taxon>
        <taxon>Agaricomycetidae</taxon>
        <taxon>Agaricales</taxon>
        <taxon>Marasmiineae</taxon>
        <taxon>Mycenaceae</taxon>
        <taxon>Mycena</taxon>
    </lineage>
</organism>